<evidence type="ECO:0000313" key="8">
    <source>
        <dbReference type="Proteomes" id="UP000291343"/>
    </source>
</evidence>
<reference evidence="7 8" key="1">
    <citation type="journal article" date="2017" name="Gigascience">
        <title>Genome sequence of the small brown planthopper, Laodelphax striatellus.</title>
        <authorList>
            <person name="Zhu J."/>
            <person name="Jiang F."/>
            <person name="Wang X."/>
            <person name="Yang P."/>
            <person name="Bao Y."/>
            <person name="Zhao W."/>
            <person name="Wang W."/>
            <person name="Lu H."/>
            <person name="Wang Q."/>
            <person name="Cui N."/>
            <person name="Li J."/>
            <person name="Chen X."/>
            <person name="Luo L."/>
            <person name="Yu J."/>
            <person name="Kang L."/>
            <person name="Cui F."/>
        </authorList>
    </citation>
    <scope>NUCLEOTIDE SEQUENCE [LARGE SCALE GENOMIC DNA]</scope>
    <source>
        <strain evidence="7">Lst14</strain>
    </source>
</reference>
<feature type="signal peptide" evidence="5">
    <location>
        <begin position="1"/>
        <end position="24"/>
    </location>
</feature>
<evidence type="ECO:0000259" key="6">
    <source>
        <dbReference type="PROSITE" id="PS51465"/>
    </source>
</evidence>
<feature type="chain" id="PRO_5019783066" description="Kazal-like domain-containing protein" evidence="5">
    <location>
        <begin position="25"/>
        <end position="164"/>
    </location>
</feature>
<dbReference type="InterPro" id="IPR039932">
    <property type="entry name" value="Spink4-like"/>
</dbReference>
<dbReference type="Proteomes" id="UP000291343">
    <property type="component" value="Unassembled WGS sequence"/>
</dbReference>
<dbReference type="SMR" id="A0A482XL78"/>
<evidence type="ECO:0000256" key="2">
    <source>
        <dbReference type="ARBA" id="ARBA00022525"/>
    </source>
</evidence>
<dbReference type="InParanoid" id="A0A482XL78"/>
<dbReference type="PANTHER" id="PTHR21179">
    <property type="entry name" value="SERINE-TYPE ENDOPEPTIDASE INHIBITOR"/>
    <property type="match status" value="1"/>
</dbReference>
<keyword evidence="2" id="KW-0964">Secreted</keyword>
<sequence length="164" mass="18183">MNIMISIQIILVLLTAISITMNEAQQRGWGQGRWGRLNSFDSSNMLDDDPMPSDQELAFLKMIEKLTNGNNFKEQPASRQPEQQQRLTTQSSPATESSMNQDPANAGTVIFMSPCPRCGVTQQYNPVCGSDNRTYANKRVLDCHRLCGLNVTLKRLGGCGANRS</sequence>
<keyword evidence="3" id="KW-1015">Disulfide bond</keyword>
<evidence type="ECO:0000256" key="4">
    <source>
        <dbReference type="SAM" id="MobiDB-lite"/>
    </source>
</evidence>
<feature type="domain" description="Kazal-like" evidence="6">
    <location>
        <begin position="109"/>
        <end position="161"/>
    </location>
</feature>
<dbReference type="CDD" id="cd00104">
    <property type="entry name" value="KAZAL_FS"/>
    <property type="match status" value="1"/>
</dbReference>
<evidence type="ECO:0000256" key="1">
    <source>
        <dbReference type="ARBA" id="ARBA00004613"/>
    </source>
</evidence>
<dbReference type="InterPro" id="IPR002350">
    <property type="entry name" value="Kazal_dom"/>
</dbReference>
<evidence type="ECO:0000313" key="7">
    <source>
        <dbReference type="EMBL" id="RZF46573.1"/>
    </source>
</evidence>
<dbReference type="AlphaFoldDB" id="A0A482XL78"/>
<dbReference type="GO" id="GO:0004867">
    <property type="term" value="F:serine-type endopeptidase inhibitor activity"/>
    <property type="evidence" value="ECO:0007669"/>
    <property type="project" value="InterPro"/>
</dbReference>
<dbReference type="OrthoDB" id="126772at2759"/>
<dbReference type="GO" id="GO:0005576">
    <property type="term" value="C:extracellular region"/>
    <property type="evidence" value="ECO:0007669"/>
    <property type="project" value="UniProtKB-SubCell"/>
</dbReference>
<accession>A0A482XL78</accession>
<name>A0A482XL78_LAOST</name>
<evidence type="ECO:0000256" key="5">
    <source>
        <dbReference type="SAM" id="SignalP"/>
    </source>
</evidence>
<dbReference type="Gene3D" id="3.30.60.30">
    <property type="match status" value="1"/>
</dbReference>
<dbReference type="SUPFAM" id="SSF100895">
    <property type="entry name" value="Kazal-type serine protease inhibitors"/>
    <property type="match status" value="1"/>
</dbReference>
<keyword evidence="8" id="KW-1185">Reference proteome</keyword>
<organism evidence="7 8">
    <name type="scientific">Laodelphax striatellus</name>
    <name type="common">Small brown planthopper</name>
    <name type="synonym">Delphax striatella</name>
    <dbReference type="NCBI Taxonomy" id="195883"/>
    <lineage>
        <taxon>Eukaryota</taxon>
        <taxon>Metazoa</taxon>
        <taxon>Ecdysozoa</taxon>
        <taxon>Arthropoda</taxon>
        <taxon>Hexapoda</taxon>
        <taxon>Insecta</taxon>
        <taxon>Pterygota</taxon>
        <taxon>Neoptera</taxon>
        <taxon>Paraneoptera</taxon>
        <taxon>Hemiptera</taxon>
        <taxon>Auchenorrhyncha</taxon>
        <taxon>Fulgoroidea</taxon>
        <taxon>Delphacidae</taxon>
        <taxon>Criomorphinae</taxon>
        <taxon>Laodelphax</taxon>
    </lineage>
</organism>
<dbReference type="Pfam" id="PF00050">
    <property type="entry name" value="Kazal_1"/>
    <property type="match status" value="1"/>
</dbReference>
<dbReference type="PROSITE" id="PS51465">
    <property type="entry name" value="KAZAL_2"/>
    <property type="match status" value="1"/>
</dbReference>
<dbReference type="EMBL" id="QKKF02005868">
    <property type="protein sequence ID" value="RZF46573.1"/>
    <property type="molecule type" value="Genomic_DNA"/>
</dbReference>
<comment type="subcellular location">
    <subcellularLocation>
        <location evidence="1">Secreted</location>
    </subcellularLocation>
</comment>
<dbReference type="PANTHER" id="PTHR21179:SF0">
    <property type="entry name" value="SERINE PROTEASE INHIBITOR KAZAL-TYPE 4"/>
    <property type="match status" value="1"/>
</dbReference>
<keyword evidence="5" id="KW-0732">Signal</keyword>
<dbReference type="SMART" id="SM00280">
    <property type="entry name" value="KAZAL"/>
    <property type="match status" value="1"/>
</dbReference>
<protein>
    <recommendedName>
        <fullName evidence="6">Kazal-like domain-containing protein</fullName>
    </recommendedName>
</protein>
<gene>
    <name evidence="7" type="ORF">LSTR_LSTR002905</name>
</gene>
<feature type="region of interest" description="Disordered" evidence="4">
    <location>
        <begin position="70"/>
        <end position="102"/>
    </location>
</feature>
<evidence type="ECO:0000256" key="3">
    <source>
        <dbReference type="ARBA" id="ARBA00023157"/>
    </source>
</evidence>
<proteinExistence type="predicted"/>
<comment type="caution">
    <text evidence="7">The sequence shown here is derived from an EMBL/GenBank/DDBJ whole genome shotgun (WGS) entry which is preliminary data.</text>
</comment>
<dbReference type="InterPro" id="IPR036058">
    <property type="entry name" value="Kazal_dom_sf"/>
</dbReference>